<dbReference type="InterPro" id="IPR003607">
    <property type="entry name" value="HD/PDEase_dom"/>
</dbReference>
<dbReference type="NCBIfam" id="NF001579">
    <property type="entry name" value="PRK00392.6-2"/>
    <property type="match status" value="1"/>
</dbReference>
<protein>
    <recommendedName>
        <fullName evidence="3 11">DNA-directed RNA polymerase subunit omega</fullName>
        <shortName evidence="11">RNAP omega subunit</shortName>
        <ecNumber evidence="2 11">2.7.7.6</ecNumber>
    </recommendedName>
    <alternativeName>
        <fullName evidence="9 11">RNA polymerase omega subunit</fullName>
    </alternativeName>
    <alternativeName>
        <fullName evidence="8 11">Transcriptase subunit omega</fullName>
    </alternativeName>
</protein>
<dbReference type="InterPro" id="IPR043519">
    <property type="entry name" value="NT_sf"/>
</dbReference>
<evidence type="ECO:0000256" key="3">
    <source>
        <dbReference type="ARBA" id="ARBA00013725"/>
    </source>
</evidence>
<dbReference type="InterPro" id="IPR007685">
    <property type="entry name" value="RelA_SpoT"/>
</dbReference>
<dbReference type="InterPro" id="IPR004811">
    <property type="entry name" value="RelA/Spo_fam"/>
</dbReference>
<evidence type="ECO:0000256" key="4">
    <source>
        <dbReference type="ARBA" id="ARBA00022478"/>
    </source>
</evidence>
<dbReference type="AlphaFoldDB" id="A0AA96CLP8"/>
<reference evidence="14" key="1">
    <citation type="submission" date="2023-09" db="EMBL/GenBank/DDBJ databases">
        <title>Characterization of Arcobacter Isolates from Retail Chicken Sold in Supermarkets in Tbilisi, Georgia.</title>
        <authorList>
            <person name="Matthias R."/>
            <person name="Zautner A.E."/>
        </authorList>
    </citation>
    <scope>NUCLEOTIDE SEQUENCE</scope>
    <source>
        <strain evidence="14">LEO 109</strain>
    </source>
</reference>
<dbReference type="InterPro" id="IPR003716">
    <property type="entry name" value="DNA-dir_RNA_pol_omega"/>
</dbReference>
<accession>A0AA96CLP8</accession>
<dbReference type="Pfam" id="PF01192">
    <property type="entry name" value="RNA_pol_Rpb6"/>
    <property type="match status" value="1"/>
</dbReference>
<evidence type="ECO:0000256" key="11">
    <source>
        <dbReference type="HAMAP-Rule" id="MF_00366"/>
    </source>
</evidence>
<feature type="domain" description="HD" evidence="13">
    <location>
        <begin position="133"/>
        <end position="242"/>
    </location>
</feature>
<dbReference type="Gene3D" id="3.90.940.10">
    <property type="match status" value="1"/>
</dbReference>
<dbReference type="SMART" id="SM00471">
    <property type="entry name" value="HDc"/>
    <property type="match status" value="1"/>
</dbReference>
<dbReference type="GO" id="GO:0005886">
    <property type="term" value="C:plasma membrane"/>
    <property type="evidence" value="ECO:0007669"/>
    <property type="project" value="TreeGrafter"/>
</dbReference>
<evidence type="ECO:0000256" key="10">
    <source>
        <dbReference type="ARBA" id="ARBA00048552"/>
    </source>
</evidence>
<dbReference type="GO" id="GO:0000428">
    <property type="term" value="C:DNA-directed RNA polymerase complex"/>
    <property type="evidence" value="ECO:0007669"/>
    <property type="project" value="UniProtKB-KW"/>
</dbReference>
<evidence type="ECO:0000259" key="13">
    <source>
        <dbReference type="PROSITE" id="PS51831"/>
    </source>
</evidence>
<evidence type="ECO:0000256" key="6">
    <source>
        <dbReference type="ARBA" id="ARBA00022695"/>
    </source>
</evidence>
<dbReference type="Gene3D" id="1.10.3210.10">
    <property type="entry name" value="Hypothetical protein af1432"/>
    <property type="match status" value="1"/>
</dbReference>
<dbReference type="GO" id="GO:0015969">
    <property type="term" value="P:guanosine tetraphosphate metabolic process"/>
    <property type="evidence" value="ECO:0007669"/>
    <property type="project" value="InterPro"/>
</dbReference>
<name>A0AA96CLP8_9BACT</name>
<gene>
    <name evidence="11" type="primary">rpoZ</name>
    <name evidence="14" type="ORF">RJG52_08685</name>
</gene>
<dbReference type="GO" id="GO:0008893">
    <property type="term" value="F:guanosine-3',5'-bis(diphosphate) 3'-diphosphatase activity"/>
    <property type="evidence" value="ECO:0007669"/>
    <property type="project" value="TreeGrafter"/>
</dbReference>
<dbReference type="PANTHER" id="PTHR21262">
    <property type="entry name" value="GUANOSINE-3',5'-BIS DIPHOSPHATE 3'-PYROPHOSPHOHYDROLASE"/>
    <property type="match status" value="1"/>
</dbReference>
<dbReference type="SUPFAM" id="SSF109604">
    <property type="entry name" value="HD-domain/PDEase-like"/>
    <property type="match status" value="1"/>
</dbReference>
<dbReference type="EMBL" id="CP134844">
    <property type="protein sequence ID" value="WNL11983.1"/>
    <property type="molecule type" value="Genomic_DNA"/>
</dbReference>
<evidence type="ECO:0000313" key="14">
    <source>
        <dbReference type="EMBL" id="WNL11983.1"/>
    </source>
</evidence>
<dbReference type="SUPFAM" id="SSF81301">
    <property type="entry name" value="Nucleotidyltransferase"/>
    <property type="match status" value="1"/>
</dbReference>
<dbReference type="InterPro" id="IPR012675">
    <property type="entry name" value="Beta-grasp_dom_sf"/>
</dbReference>
<keyword evidence="5 11" id="KW-0808">Transferase</keyword>
<dbReference type="SMART" id="SM01409">
    <property type="entry name" value="RNA_pol_Rpb6"/>
    <property type="match status" value="1"/>
</dbReference>
<dbReference type="CDD" id="cd05399">
    <property type="entry name" value="NT_Rel-Spo_like"/>
    <property type="match status" value="1"/>
</dbReference>
<comment type="catalytic activity">
    <reaction evidence="10 11">
        <text>RNA(n) + a ribonucleoside 5'-triphosphate = RNA(n+1) + diphosphate</text>
        <dbReference type="Rhea" id="RHEA:21248"/>
        <dbReference type="Rhea" id="RHEA-COMP:14527"/>
        <dbReference type="Rhea" id="RHEA-COMP:17342"/>
        <dbReference type="ChEBI" id="CHEBI:33019"/>
        <dbReference type="ChEBI" id="CHEBI:61557"/>
        <dbReference type="ChEBI" id="CHEBI:140395"/>
        <dbReference type="EC" id="2.7.7.6"/>
    </reaction>
</comment>
<organism evidence="14">
    <name type="scientific">Arcobacter sp. AZ-2023</name>
    <dbReference type="NCBI Taxonomy" id="3074453"/>
    <lineage>
        <taxon>Bacteria</taxon>
        <taxon>Pseudomonadati</taxon>
        <taxon>Campylobacterota</taxon>
        <taxon>Epsilonproteobacteria</taxon>
        <taxon>Campylobacterales</taxon>
        <taxon>Arcobacteraceae</taxon>
        <taxon>Arcobacter</taxon>
    </lineage>
</organism>
<dbReference type="GO" id="GO:0003899">
    <property type="term" value="F:DNA-directed RNA polymerase activity"/>
    <property type="evidence" value="ECO:0007669"/>
    <property type="project" value="UniProtKB-UniRule"/>
</dbReference>
<sequence>MERLEERISRALKQVDNDRYVLAIAVGQRADELSKGAKPLLSQNTQKMKYTDIAIDEIASGLLKINGFTDKKIDLYLVDFMNLFFKELQLVNTIEGAIKELEKQIDISPKLNEIIDFIIEAHEGQFRKSGEPYSVHPILVATITSTFSKDEDVIATALLHDVVEDTPFTLEFVEEKWGKNVSNMVKGLTKVADIREENFITSKDSSDTKIVQAALTFRKMLIASIDDPRVLIVKLCDRLHNMLTLAVLPQHKQRRIAEETLVVYVPIANRLGISTLKNELEDLAFFYIYPDEYKKIDDFLKENEQAMQLSFNTFIAITKNLLEKNGFEENEIKIYSRIKHHYSIYLKMQRKGITIEEVLDLFAIRILVPSDIDCYKALGHIHLEFKPLVSRFKDYIATPKENGYKTIHTTVFYNSKIYEIQIRSFDMNSVAEYGIAAHWAYKNGEKNSSSSSNLNWLKSLEFSNDNIEEFYNETKENLFNDEIIVYSPKGEVFILPIGSTAYDYAFAVHTNVGKKAISCYINKIKKPLLTVLKSTDIIQIELGNEPIIRCSWIDMVKTSRAKKQLKFLCMQRQREIDELAGKNIINTIFSRYYNDILEHYPVKGLYKVPTNLPFLKNAKQIVEKKVLKEKGIMGRFKIFTSKIKEFKFDNMLIYSNFNINSVSFDHCCHPKFGDDIIAFRNSHNAIIHHKMCDKAYSKIKENEQMLYCEWAKNSVFQYKMLISIPNTKGELAKVLAYLSKSDFYILACNFGRQKHSYIQYCDIEFEINNSNVDEVRQIVEKNIKVIDFMSKKDAYNK</sequence>
<evidence type="ECO:0000256" key="9">
    <source>
        <dbReference type="ARBA" id="ARBA00030998"/>
    </source>
</evidence>
<dbReference type="SUPFAM" id="SSF81271">
    <property type="entry name" value="TGS-like"/>
    <property type="match status" value="1"/>
</dbReference>
<comment type="similarity">
    <text evidence="12">Belongs to the relA/spoT family.</text>
</comment>
<dbReference type="GO" id="GO:0003677">
    <property type="term" value="F:DNA binding"/>
    <property type="evidence" value="ECO:0007669"/>
    <property type="project" value="UniProtKB-UniRule"/>
</dbReference>
<dbReference type="Pfam" id="PF04607">
    <property type="entry name" value="RelA_SpoT"/>
    <property type="match status" value="1"/>
</dbReference>
<evidence type="ECO:0000256" key="12">
    <source>
        <dbReference type="RuleBase" id="RU003847"/>
    </source>
</evidence>
<dbReference type="InterPro" id="IPR036161">
    <property type="entry name" value="RPB6/omega-like_sf"/>
</dbReference>
<dbReference type="NCBIfam" id="TIGR00691">
    <property type="entry name" value="spoT_relA"/>
    <property type="match status" value="1"/>
</dbReference>
<proteinExistence type="inferred from homology"/>
<dbReference type="InterPro" id="IPR006674">
    <property type="entry name" value="HD_domain"/>
</dbReference>
<comment type="subunit">
    <text evidence="11">The RNAP catalytic core consists of 2 alpha, 1 beta, 1 beta' and 1 omega subunit. When a sigma factor is associated with the core the holoenzyme is formed, which can initiate transcription.</text>
</comment>
<comment type="similarity">
    <text evidence="1 11">Belongs to the RNA polymerase subunit omega family.</text>
</comment>
<evidence type="ECO:0000256" key="1">
    <source>
        <dbReference type="ARBA" id="ARBA00006711"/>
    </source>
</evidence>
<dbReference type="Pfam" id="PF02824">
    <property type="entry name" value="TGS"/>
    <property type="match status" value="1"/>
</dbReference>
<dbReference type="EC" id="2.7.7.6" evidence="2 11"/>
<comment type="function">
    <text evidence="12">In eubacteria ppGpp (guanosine 3'-diphosphate 5'-diphosphate) is a mediator of the stringent response that coordinates a variety of cellular activities in response to changes in nutritional abundance.</text>
</comment>
<dbReference type="PROSITE" id="PS51831">
    <property type="entry name" value="HD"/>
    <property type="match status" value="1"/>
</dbReference>
<dbReference type="Gene3D" id="3.10.20.30">
    <property type="match status" value="1"/>
</dbReference>
<dbReference type="Pfam" id="PF13328">
    <property type="entry name" value="HD_4"/>
    <property type="match status" value="1"/>
</dbReference>
<keyword evidence="7 11" id="KW-0804">Transcription</keyword>
<dbReference type="SMART" id="SM00954">
    <property type="entry name" value="RelA_SpoT"/>
    <property type="match status" value="1"/>
</dbReference>
<dbReference type="CDD" id="cd00077">
    <property type="entry name" value="HDc"/>
    <property type="match status" value="1"/>
</dbReference>
<dbReference type="PANTHER" id="PTHR21262:SF36">
    <property type="entry name" value="BIFUNCTIONAL (P)PPGPP SYNTHASE_HYDROLASE SPOT"/>
    <property type="match status" value="1"/>
</dbReference>
<evidence type="ECO:0000256" key="5">
    <source>
        <dbReference type="ARBA" id="ARBA00022679"/>
    </source>
</evidence>
<dbReference type="GO" id="GO:0006351">
    <property type="term" value="P:DNA-templated transcription"/>
    <property type="evidence" value="ECO:0007669"/>
    <property type="project" value="UniProtKB-UniRule"/>
</dbReference>
<dbReference type="InterPro" id="IPR012676">
    <property type="entry name" value="TGS-like"/>
</dbReference>
<dbReference type="HAMAP" id="MF_00366">
    <property type="entry name" value="RNApol_bact_RpoZ"/>
    <property type="match status" value="1"/>
</dbReference>
<keyword evidence="4 11" id="KW-0240">DNA-directed RNA polymerase</keyword>
<keyword evidence="6 11" id="KW-0548">Nucleotidyltransferase</keyword>
<dbReference type="SUPFAM" id="SSF63562">
    <property type="entry name" value="RPB6/omega subunit-like"/>
    <property type="match status" value="1"/>
</dbReference>
<comment type="function">
    <text evidence="11">Promotes RNA polymerase assembly. Latches the N- and C-terminal regions of the beta' subunit thereby facilitating its interaction with the beta and alpha subunits.</text>
</comment>
<dbReference type="GO" id="GO:0008728">
    <property type="term" value="F:GTP diphosphokinase activity"/>
    <property type="evidence" value="ECO:0007669"/>
    <property type="project" value="TreeGrafter"/>
</dbReference>
<evidence type="ECO:0000256" key="8">
    <source>
        <dbReference type="ARBA" id="ARBA00029924"/>
    </source>
</evidence>
<dbReference type="Gene3D" id="3.30.460.10">
    <property type="entry name" value="Beta Polymerase, domain 2"/>
    <property type="match status" value="1"/>
</dbReference>
<dbReference type="FunFam" id="1.10.3210.10:FF:000001">
    <property type="entry name" value="GTP pyrophosphokinase RelA"/>
    <property type="match status" value="1"/>
</dbReference>
<dbReference type="GO" id="GO:0042594">
    <property type="term" value="P:response to starvation"/>
    <property type="evidence" value="ECO:0007669"/>
    <property type="project" value="TreeGrafter"/>
</dbReference>
<evidence type="ECO:0000256" key="2">
    <source>
        <dbReference type="ARBA" id="ARBA00012418"/>
    </source>
</evidence>
<dbReference type="InterPro" id="IPR004095">
    <property type="entry name" value="TGS"/>
</dbReference>
<evidence type="ECO:0000256" key="7">
    <source>
        <dbReference type="ARBA" id="ARBA00023163"/>
    </source>
</evidence>
<dbReference type="InterPro" id="IPR006110">
    <property type="entry name" value="Pol_omega/Rpo6/RPB6"/>
</dbReference>